<evidence type="ECO:0008006" key="7">
    <source>
        <dbReference type="Google" id="ProtNLM"/>
    </source>
</evidence>
<feature type="compositionally biased region" description="Gly residues" evidence="5">
    <location>
        <begin position="136"/>
        <end position="147"/>
    </location>
</feature>
<feature type="compositionally biased region" description="Polar residues" evidence="5">
    <location>
        <begin position="300"/>
        <end position="338"/>
    </location>
</feature>
<keyword evidence="3" id="KW-0333">Golgi apparatus</keyword>
<evidence type="ECO:0000256" key="3">
    <source>
        <dbReference type="ARBA" id="ARBA00023034"/>
    </source>
</evidence>
<dbReference type="CDD" id="cd03572">
    <property type="entry name" value="ENTH_like_Tepsin"/>
    <property type="match status" value="1"/>
</dbReference>
<feature type="region of interest" description="Disordered" evidence="5">
    <location>
        <begin position="559"/>
        <end position="599"/>
    </location>
</feature>
<dbReference type="GO" id="GO:0032588">
    <property type="term" value="C:trans-Golgi network membrane"/>
    <property type="evidence" value="ECO:0007669"/>
    <property type="project" value="TreeGrafter"/>
</dbReference>
<feature type="region of interest" description="Disordered" evidence="5">
    <location>
        <begin position="123"/>
        <end position="147"/>
    </location>
</feature>
<evidence type="ECO:0000256" key="1">
    <source>
        <dbReference type="ARBA" id="ARBA00004541"/>
    </source>
</evidence>
<dbReference type="PANTHER" id="PTHR21514:SF0">
    <property type="entry name" value="AP-4 COMPLEX ACCESSORY SUBUNIT TEPSIN"/>
    <property type="match status" value="1"/>
</dbReference>
<evidence type="ECO:0000256" key="4">
    <source>
        <dbReference type="ARBA" id="ARBA00023329"/>
    </source>
</evidence>
<protein>
    <recommendedName>
        <fullName evidence="7">ENTH domain-containing protein</fullName>
    </recommendedName>
</protein>
<gene>
    <name evidence="6" type="ORF">CDEB00056_LOCUS19921</name>
</gene>
<dbReference type="SUPFAM" id="SSF48464">
    <property type="entry name" value="ENTH/VHS domain"/>
    <property type="match status" value="1"/>
</dbReference>
<dbReference type="InterPro" id="IPR035802">
    <property type="entry name" value="ENTH/VHS_tepsin"/>
</dbReference>
<evidence type="ECO:0000313" key="6">
    <source>
        <dbReference type="EMBL" id="CAE0475068.1"/>
    </source>
</evidence>
<proteinExistence type="predicted"/>
<comment type="subcellular location">
    <subcellularLocation>
        <location evidence="1">Cytoplasmic vesicle</location>
    </subcellularLocation>
    <subcellularLocation>
        <location evidence="2">Golgi apparatus</location>
    </subcellularLocation>
</comment>
<feature type="region of interest" description="Disordered" evidence="5">
    <location>
        <begin position="295"/>
        <end position="381"/>
    </location>
</feature>
<dbReference type="GO" id="GO:0031410">
    <property type="term" value="C:cytoplasmic vesicle"/>
    <property type="evidence" value="ECO:0007669"/>
    <property type="project" value="UniProtKB-SubCell"/>
</dbReference>
<name>A0A7S3QEK2_9STRA</name>
<organism evidence="6">
    <name type="scientific">Chaetoceros debilis</name>
    <dbReference type="NCBI Taxonomy" id="122233"/>
    <lineage>
        <taxon>Eukaryota</taxon>
        <taxon>Sar</taxon>
        <taxon>Stramenopiles</taxon>
        <taxon>Ochrophyta</taxon>
        <taxon>Bacillariophyta</taxon>
        <taxon>Coscinodiscophyceae</taxon>
        <taxon>Chaetocerotophycidae</taxon>
        <taxon>Chaetocerotales</taxon>
        <taxon>Chaetocerotaceae</taxon>
        <taxon>Chaetoceros</taxon>
    </lineage>
</organism>
<dbReference type="InterPro" id="IPR039273">
    <property type="entry name" value="TEPSIN"/>
</dbReference>
<feature type="compositionally biased region" description="Gly residues" evidence="5">
    <location>
        <begin position="340"/>
        <end position="362"/>
    </location>
</feature>
<dbReference type="AlphaFoldDB" id="A0A7S3QEK2"/>
<accession>A0A7S3QEK2</accession>
<feature type="compositionally biased region" description="Polar residues" evidence="5">
    <location>
        <begin position="369"/>
        <end position="381"/>
    </location>
</feature>
<feature type="compositionally biased region" description="Pro residues" evidence="5">
    <location>
        <begin position="566"/>
        <end position="595"/>
    </location>
</feature>
<evidence type="ECO:0000256" key="5">
    <source>
        <dbReference type="SAM" id="MobiDB-lite"/>
    </source>
</evidence>
<dbReference type="PANTHER" id="PTHR21514">
    <property type="entry name" value="AP-4 COMPLEX ACCESSORY SUBUNIT TEPSIN"/>
    <property type="match status" value="1"/>
</dbReference>
<feature type="region of interest" description="Disordered" evidence="5">
    <location>
        <begin position="1"/>
        <end position="20"/>
    </location>
</feature>
<dbReference type="InterPro" id="IPR008942">
    <property type="entry name" value="ENTH_VHS"/>
</dbReference>
<evidence type="ECO:0000256" key="2">
    <source>
        <dbReference type="ARBA" id="ARBA00004555"/>
    </source>
</evidence>
<keyword evidence="4" id="KW-0968">Cytoplasmic vesicle</keyword>
<dbReference type="Gene3D" id="1.25.40.90">
    <property type="match status" value="1"/>
</dbReference>
<reference evidence="6" key="1">
    <citation type="submission" date="2021-01" db="EMBL/GenBank/DDBJ databases">
        <authorList>
            <person name="Corre E."/>
            <person name="Pelletier E."/>
            <person name="Niang G."/>
            <person name="Scheremetjew M."/>
            <person name="Finn R."/>
            <person name="Kale V."/>
            <person name="Holt S."/>
            <person name="Cochrane G."/>
            <person name="Meng A."/>
            <person name="Brown T."/>
            <person name="Cohen L."/>
        </authorList>
    </citation>
    <scope>NUCLEOTIDE SEQUENCE</scope>
    <source>
        <strain evidence="6">MM31A-1</strain>
    </source>
</reference>
<dbReference type="EMBL" id="HBIO01025957">
    <property type="protein sequence ID" value="CAE0475068.1"/>
    <property type="molecule type" value="Transcribed_RNA"/>
</dbReference>
<sequence length="850" mass="86071">MADRNALARATDQSSSPTPGYLYNDIAKQTASSPSIASETLTYLIRRLAKNNPHVKYKALKTIAMVSTNPNSRGVFKRTVMQDHNAMKDIKDCLNYRGKSDAIHGDQLSERVRTQAKETLDYVYSEDHPSQSQSSSGGGGGGGGMSSGGYGAPSSGYGGGGMGGGHSGGGYGSSNGGYGAGNTSHNNGGGMPVPSGPKRMEGIGNPMFKDPRMEAGATKTMSEMTVTDVMQTAKEGLSVAKSGFVGILKDPLARRAAAASGPGGMNGPSVGGMGGGYGGNGSGGGYGGGGGGGGYGAPPASQSSWNAPPGQAQLTSSTNGQWTMASNRGPNSISSQDTYRGGGNNISSGIGGSWGGSGGGGTSVAAQGRTPQFNTNNHTSVVNISGHPGAANTSGTFEKNLIMELCPPGGMKPEPPADTLQSFCQSLPDLNSDLVCPALLDMLEDGQPWIIRAKVLCVMERCVQVGDEMVRNNAGVGSNAYADFFHMCSEEIKPLANHSRIAVRMPARRVLKVLGLDAPADNFAAPQAGGGRIGAGAGAVAPKMPVAVAPAPNLLDFDEAPAVPAGSPPPIPSEAPPAPVAVPPPVPDMAPPAPPTASGGDIFGGMTMKSTPAPVPVPVPAPVPTPAVEHNLFGVVDVKPTPTSTPAPAAPSMFGDMVVKSTTADVLSVATDAGKENVDNGAQPSAEAPAAGSGFTFLNAGGAAPGAAETQKAVAPKQSFDPLLNAPAPQQQQSPAMANMSPQMVAVMQQQQQQILMMQAQMQQMQMGVSGAGGQRMVPGVGVAGMNVNMNLGGMGGIPNQQPPRMGVMGGMGGSGVSTSFAFMEDPSKVKKEETNKKFDFVMDAMKGAK</sequence>